<dbReference type="EC" id="4.1.1.49" evidence="3 10"/>
<dbReference type="InterPro" id="IPR015994">
    <property type="entry name" value="PEPCK_ATP_CS"/>
</dbReference>
<dbReference type="PANTHER" id="PTHR30031:SF0">
    <property type="entry name" value="PHOSPHOENOLPYRUVATE CARBOXYKINASE (ATP)"/>
    <property type="match status" value="1"/>
</dbReference>
<organism evidence="11 12">
    <name type="scientific">Paludisphaera mucosa</name>
    <dbReference type="NCBI Taxonomy" id="3030827"/>
    <lineage>
        <taxon>Bacteria</taxon>
        <taxon>Pseudomonadati</taxon>
        <taxon>Planctomycetota</taxon>
        <taxon>Planctomycetia</taxon>
        <taxon>Isosphaerales</taxon>
        <taxon>Isosphaeraceae</taxon>
        <taxon>Paludisphaera</taxon>
    </lineage>
</organism>
<keyword evidence="5 10" id="KW-0547">Nucleotide-binding</keyword>
<dbReference type="GO" id="GO:0004612">
    <property type="term" value="F:phosphoenolpyruvate carboxykinase (ATP) activity"/>
    <property type="evidence" value="ECO:0007669"/>
    <property type="project" value="UniProtKB-EC"/>
</dbReference>
<dbReference type="Proteomes" id="UP001216907">
    <property type="component" value="Unassembled WGS sequence"/>
</dbReference>
<dbReference type="NCBIfam" id="NF006820">
    <property type="entry name" value="PRK09344.1-2"/>
    <property type="match status" value="1"/>
</dbReference>
<evidence type="ECO:0000313" key="12">
    <source>
        <dbReference type="Proteomes" id="UP001216907"/>
    </source>
</evidence>
<keyword evidence="10" id="KW-0479">Metal-binding</keyword>
<dbReference type="HAMAP" id="MF_00453">
    <property type="entry name" value="PEPCK_ATP"/>
    <property type="match status" value="1"/>
</dbReference>
<dbReference type="Pfam" id="PF01293">
    <property type="entry name" value="PEPCK_ATP"/>
    <property type="match status" value="1"/>
</dbReference>
<dbReference type="NCBIfam" id="TIGR00224">
    <property type="entry name" value="pckA"/>
    <property type="match status" value="1"/>
</dbReference>
<feature type="binding site" evidence="10">
    <location>
        <position position="327"/>
    </location>
    <ligand>
        <name>ATP</name>
        <dbReference type="ChEBI" id="CHEBI:30616"/>
    </ligand>
</feature>
<feature type="binding site" evidence="10">
    <location>
        <position position="452"/>
    </location>
    <ligand>
        <name>ATP</name>
        <dbReference type="ChEBI" id="CHEBI:30616"/>
    </ligand>
</feature>
<feature type="binding site" evidence="10">
    <location>
        <position position="198"/>
    </location>
    <ligand>
        <name>substrate</name>
    </ligand>
</feature>
<evidence type="ECO:0000256" key="9">
    <source>
        <dbReference type="ARBA" id="ARBA00047371"/>
    </source>
</evidence>
<comment type="catalytic activity">
    <reaction evidence="9 10">
        <text>oxaloacetate + ATP = phosphoenolpyruvate + ADP + CO2</text>
        <dbReference type="Rhea" id="RHEA:18617"/>
        <dbReference type="ChEBI" id="CHEBI:16452"/>
        <dbReference type="ChEBI" id="CHEBI:16526"/>
        <dbReference type="ChEBI" id="CHEBI:30616"/>
        <dbReference type="ChEBI" id="CHEBI:58702"/>
        <dbReference type="ChEBI" id="CHEBI:456216"/>
        <dbReference type="EC" id="4.1.1.49"/>
    </reaction>
</comment>
<dbReference type="Gene3D" id="2.170.8.10">
    <property type="entry name" value="Phosphoenolpyruvate Carboxykinase, domain 2"/>
    <property type="match status" value="1"/>
</dbReference>
<dbReference type="NCBIfam" id="NF006821">
    <property type="entry name" value="PRK09344.1-3"/>
    <property type="match status" value="1"/>
</dbReference>
<feature type="binding site" evidence="10">
    <location>
        <position position="261"/>
    </location>
    <ligand>
        <name>Mn(2+)</name>
        <dbReference type="ChEBI" id="CHEBI:29035"/>
    </ligand>
</feature>
<dbReference type="CDD" id="cd00484">
    <property type="entry name" value="PEPCK_ATP"/>
    <property type="match status" value="1"/>
</dbReference>
<dbReference type="EMBL" id="JARRAG010000001">
    <property type="protein sequence ID" value="MDG3003714.1"/>
    <property type="molecule type" value="Genomic_DNA"/>
</dbReference>
<sequence length="524" mass="58521">MSGKTAEVVKTYGLDAQGITRKAPTHWNLAAPALYEHAVRRDEGLIAHLGPFVVNTGAFTGRSPNDKFTVDEPGSRGHIWWGEFNHPITEASFDRVWSRLRDYLADKELFVQDCYGGADPRFRLPVRVVTQYAWHSLFIRDMLIREFDEVVLRDFRPEFTIIDAPEFEADPMTEGTRTGTFILINLARKLVLIGGTRYAGEMKKSVFSILNYLLPLRKVLGMHCSANYGRNRDDVALFFGLSGTGKTTLSTSPDRTLIGDDEHGWSDDGVFNFEGGCYAKAIRVREETEPEIYETTRRFGTILENVVIDPETRRLDLDSAALTENTRAAYPITHVPNADAGGVAGHPRHIFFLTYDAFGVLPPIARLTPDQAMFHYLAGYTSKVAGTERGVTEPQLVFSPCFGGPFLPLHPRAYAELLGEKIERHHVRCWLVNTGITGGPYGVGRRIAMPITRSLINAALDGKLDDLPTEVDPAFHISRLTTCPGLEADMLDPRASWADSDAYDRKAAELAARFEVNHDKFERA</sequence>
<evidence type="ECO:0000313" key="11">
    <source>
        <dbReference type="EMBL" id="MDG3003714.1"/>
    </source>
</evidence>
<feature type="binding site" evidence="10">
    <location>
        <position position="223"/>
    </location>
    <ligand>
        <name>ATP</name>
        <dbReference type="ChEBI" id="CHEBI:30616"/>
    </ligand>
</feature>
<evidence type="ECO:0000256" key="6">
    <source>
        <dbReference type="ARBA" id="ARBA00022793"/>
    </source>
</evidence>
<dbReference type="PIRSF" id="PIRSF006294">
    <property type="entry name" value="PEP_crbxkin"/>
    <property type="match status" value="1"/>
</dbReference>
<feature type="binding site" evidence="10">
    <location>
        <begin position="446"/>
        <end position="447"/>
    </location>
    <ligand>
        <name>ATP</name>
        <dbReference type="ChEBI" id="CHEBI:30616"/>
    </ligand>
</feature>
<name>A0ABT6F805_9BACT</name>
<protein>
    <recommendedName>
        <fullName evidence="3 10">Phosphoenolpyruvate carboxykinase (ATP)</fullName>
        <shortName evidence="10">PCK</shortName>
        <shortName evidence="10">PEP carboxykinase</shortName>
        <shortName evidence="10">PEPCK</shortName>
        <ecNumber evidence="3 10">4.1.1.49</ecNumber>
    </recommendedName>
</protein>
<dbReference type="Gene3D" id="3.40.449.10">
    <property type="entry name" value="Phosphoenolpyruvate Carboxykinase, domain 1"/>
    <property type="match status" value="1"/>
</dbReference>
<feature type="binding site" evidence="10">
    <location>
        <begin position="240"/>
        <end position="248"/>
    </location>
    <ligand>
        <name>ATP</name>
        <dbReference type="ChEBI" id="CHEBI:30616"/>
    </ligand>
</feature>
<feature type="binding site" evidence="10">
    <location>
        <position position="204"/>
    </location>
    <ligand>
        <name>Mn(2+)</name>
        <dbReference type="ChEBI" id="CHEBI:29035"/>
    </ligand>
</feature>
<comment type="caution">
    <text evidence="11">The sequence shown here is derived from an EMBL/GenBank/DDBJ whole genome shotgun (WGS) entry which is preliminary data.</text>
</comment>
<evidence type="ECO:0000256" key="4">
    <source>
        <dbReference type="ARBA" id="ARBA00022432"/>
    </source>
</evidence>
<dbReference type="RefSeq" id="WP_277860063.1">
    <property type="nucleotide sequence ID" value="NZ_JARRAG010000001.1"/>
</dbReference>
<keyword evidence="10" id="KW-0963">Cytoplasm</keyword>
<comment type="pathway">
    <text evidence="1 10">Carbohydrate biosynthesis; gluconeogenesis.</text>
</comment>
<feature type="binding site" evidence="10">
    <location>
        <position position="204"/>
    </location>
    <ligand>
        <name>substrate</name>
    </ligand>
</feature>
<feature type="binding site" evidence="10">
    <location>
        <position position="223"/>
    </location>
    <ligand>
        <name>Mn(2+)</name>
        <dbReference type="ChEBI" id="CHEBI:29035"/>
    </ligand>
</feature>
<evidence type="ECO:0000256" key="7">
    <source>
        <dbReference type="ARBA" id="ARBA00022840"/>
    </source>
</evidence>
<comment type="subcellular location">
    <subcellularLocation>
        <location evidence="10">Cytoplasm</location>
    </subcellularLocation>
</comment>
<dbReference type="InterPro" id="IPR013035">
    <property type="entry name" value="PEP_carboxykinase_C"/>
</dbReference>
<evidence type="ECO:0000256" key="3">
    <source>
        <dbReference type="ARBA" id="ARBA00012363"/>
    </source>
</evidence>
<keyword evidence="10" id="KW-0464">Manganese</keyword>
<feature type="binding site" evidence="10">
    <location>
        <position position="289"/>
    </location>
    <ligand>
        <name>ATP</name>
        <dbReference type="ChEBI" id="CHEBI:30616"/>
    </ligand>
</feature>
<dbReference type="InterPro" id="IPR008210">
    <property type="entry name" value="PEP_carboxykinase_N"/>
</dbReference>
<proteinExistence type="inferred from homology"/>
<keyword evidence="4 10" id="KW-0312">Gluconeogenesis</keyword>
<keyword evidence="7 10" id="KW-0067">ATP-binding</keyword>
<keyword evidence="6 10" id="KW-0210">Decarboxylase</keyword>
<dbReference type="PROSITE" id="PS00532">
    <property type="entry name" value="PEPCK_ATP"/>
    <property type="match status" value="1"/>
</dbReference>
<keyword evidence="8 10" id="KW-0456">Lyase</keyword>
<dbReference type="SUPFAM" id="SSF53795">
    <property type="entry name" value="PEP carboxykinase-like"/>
    <property type="match status" value="1"/>
</dbReference>
<feature type="binding site" evidence="10">
    <location>
        <position position="62"/>
    </location>
    <ligand>
        <name>substrate</name>
    </ligand>
</feature>
<dbReference type="Gene3D" id="3.90.228.20">
    <property type="match status" value="1"/>
</dbReference>
<evidence type="ECO:0000256" key="8">
    <source>
        <dbReference type="ARBA" id="ARBA00023239"/>
    </source>
</evidence>
<comment type="cofactor">
    <cofactor evidence="10">
        <name>Mn(2+)</name>
        <dbReference type="ChEBI" id="CHEBI:29035"/>
    </cofactor>
    <text evidence="10">Binds 1 Mn(2+) ion per subunit.</text>
</comment>
<comment type="similarity">
    <text evidence="2 10">Belongs to the phosphoenolpyruvate carboxykinase (ATP) family.</text>
</comment>
<evidence type="ECO:0000256" key="5">
    <source>
        <dbReference type="ARBA" id="ARBA00022741"/>
    </source>
</evidence>
<evidence type="ECO:0000256" key="1">
    <source>
        <dbReference type="ARBA" id="ARBA00004742"/>
    </source>
</evidence>
<accession>A0ABT6F805</accession>
<comment type="function">
    <text evidence="10">Involved in the gluconeogenesis. Catalyzes the conversion of oxaloacetate (OAA) to phosphoenolpyruvate (PEP) through direct phosphoryl transfer between the nucleoside triphosphate and OAA.</text>
</comment>
<keyword evidence="12" id="KW-1185">Reference proteome</keyword>
<feature type="binding site" evidence="10">
    <location>
        <position position="204"/>
    </location>
    <ligand>
        <name>ATP</name>
        <dbReference type="ChEBI" id="CHEBI:30616"/>
    </ligand>
</feature>
<evidence type="ECO:0000256" key="10">
    <source>
        <dbReference type="HAMAP-Rule" id="MF_00453"/>
    </source>
</evidence>
<feature type="binding site" evidence="10">
    <location>
        <position position="327"/>
    </location>
    <ligand>
        <name>substrate</name>
    </ligand>
</feature>
<dbReference type="SUPFAM" id="SSF68923">
    <property type="entry name" value="PEP carboxykinase N-terminal domain"/>
    <property type="match status" value="1"/>
</dbReference>
<evidence type="ECO:0000256" key="2">
    <source>
        <dbReference type="ARBA" id="ARBA00006052"/>
    </source>
</evidence>
<dbReference type="InterPro" id="IPR001272">
    <property type="entry name" value="PEP_carboxykinase_ATP"/>
</dbReference>
<gene>
    <name evidence="10 11" type="primary">pckA</name>
    <name evidence="11" type="ORF">PZE19_08030</name>
</gene>
<dbReference type="PANTHER" id="PTHR30031">
    <property type="entry name" value="PHOSPHOENOLPYRUVATE CARBOXYKINASE ATP"/>
    <property type="match status" value="1"/>
</dbReference>
<reference evidence="11 12" key="1">
    <citation type="submission" date="2023-03" db="EMBL/GenBank/DDBJ databases">
        <title>Paludisphaera mucosa sp. nov. a novel planctomycete from northern fen.</title>
        <authorList>
            <person name="Ivanova A."/>
        </authorList>
    </citation>
    <scope>NUCLEOTIDE SEQUENCE [LARGE SCALE GENOMIC DNA]</scope>
    <source>
        <strain evidence="11 12">Pla2</strain>
    </source>
</reference>